<dbReference type="STRING" id="81972.D7L4F8"/>
<evidence type="ECO:0000256" key="1">
    <source>
        <dbReference type="PROSITE-ProRule" id="PRU00042"/>
    </source>
</evidence>
<dbReference type="PROSITE" id="PS50157">
    <property type="entry name" value="ZINC_FINGER_C2H2_2"/>
    <property type="match status" value="1"/>
</dbReference>
<dbReference type="eggNOG" id="ENOG502S88C">
    <property type="taxonomic scope" value="Eukaryota"/>
</dbReference>
<dbReference type="OrthoDB" id="824947at2759"/>
<keyword evidence="1" id="KW-0863">Zinc-finger</keyword>
<dbReference type="KEGG" id="aly:9319985"/>
<dbReference type="Proteomes" id="UP000008694">
    <property type="component" value="Unassembled WGS sequence"/>
</dbReference>
<keyword evidence="1" id="KW-0862">Zinc</keyword>
<gene>
    <name evidence="4" type="ORF">ARALYDRAFT_899797</name>
</gene>
<sequence length="330" mass="38386">MSSIPNKFNLHCDDTNNRGFSSKQMNQNSKIVQSMFITSDHTNHGDLFSSSPSLTFFQNSHVSSSSFGFKNSHVKNQMMRRNIISGDNYFPIKNNPHFTRVSFTQSITNRYTAIVPTNTLDIVQYDIQRVKRAMYSKTNIWNPKFFPPNIFDKQCELLNPKPLNVIVPRQDSAYSQHLDMFSLSSKHNYNQRVPQYGSFLKKILKPTKFFGTSTDYIESEENEKSNDDQYDGRTHSLPYEKYGPYTCPKCNGVFDTSQKFAAHMSSHYKNETSEEREHRLRAKNKRKYCKLNHEIHGESQKSKQEDVVNNGEKNDDKAFQHLVIVKEELD</sequence>
<reference evidence="5" key="1">
    <citation type="journal article" date="2011" name="Nat. Genet.">
        <title>The Arabidopsis lyrata genome sequence and the basis of rapid genome size change.</title>
        <authorList>
            <person name="Hu T.T."/>
            <person name="Pattyn P."/>
            <person name="Bakker E.G."/>
            <person name="Cao J."/>
            <person name="Cheng J.-F."/>
            <person name="Clark R.M."/>
            <person name="Fahlgren N."/>
            <person name="Fawcett J.A."/>
            <person name="Grimwood J."/>
            <person name="Gundlach H."/>
            <person name="Haberer G."/>
            <person name="Hollister J.D."/>
            <person name="Ossowski S."/>
            <person name="Ottilar R.P."/>
            <person name="Salamov A.A."/>
            <person name="Schneeberger K."/>
            <person name="Spannagl M."/>
            <person name="Wang X."/>
            <person name="Yang L."/>
            <person name="Nasrallah M.E."/>
            <person name="Bergelson J."/>
            <person name="Carrington J.C."/>
            <person name="Gaut B.S."/>
            <person name="Schmutz J."/>
            <person name="Mayer K.F.X."/>
            <person name="Van de Peer Y."/>
            <person name="Grigoriev I.V."/>
            <person name="Nordborg M."/>
            <person name="Weigel D."/>
            <person name="Guo Y.-L."/>
        </authorList>
    </citation>
    <scope>NUCLEOTIDE SEQUENCE [LARGE SCALE GENOMIC DNA]</scope>
    <source>
        <strain evidence="5">cv. MN47</strain>
    </source>
</reference>
<proteinExistence type="predicted"/>
<protein>
    <submittedName>
        <fullName evidence="4">Zinc finger family protein</fullName>
    </submittedName>
</protein>
<dbReference type="SMART" id="SM00355">
    <property type="entry name" value="ZnF_C2H2"/>
    <property type="match status" value="1"/>
</dbReference>
<evidence type="ECO:0000256" key="2">
    <source>
        <dbReference type="SAM" id="MobiDB-lite"/>
    </source>
</evidence>
<evidence type="ECO:0000259" key="3">
    <source>
        <dbReference type="PROSITE" id="PS50157"/>
    </source>
</evidence>
<dbReference type="AlphaFoldDB" id="D7L4F8"/>
<feature type="region of interest" description="Disordered" evidence="2">
    <location>
        <begin position="292"/>
        <end position="314"/>
    </location>
</feature>
<dbReference type="InterPro" id="IPR013087">
    <property type="entry name" value="Znf_C2H2_type"/>
</dbReference>
<evidence type="ECO:0000313" key="4">
    <source>
        <dbReference type="EMBL" id="EFH62235.1"/>
    </source>
</evidence>
<feature type="domain" description="C2H2-type" evidence="3">
    <location>
        <begin position="245"/>
        <end position="272"/>
    </location>
</feature>
<organism evidence="5">
    <name type="scientific">Arabidopsis lyrata subsp. lyrata</name>
    <name type="common">Lyre-leaved rock-cress</name>
    <dbReference type="NCBI Taxonomy" id="81972"/>
    <lineage>
        <taxon>Eukaryota</taxon>
        <taxon>Viridiplantae</taxon>
        <taxon>Streptophyta</taxon>
        <taxon>Embryophyta</taxon>
        <taxon>Tracheophyta</taxon>
        <taxon>Spermatophyta</taxon>
        <taxon>Magnoliopsida</taxon>
        <taxon>eudicotyledons</taxon>
        <taxon>Gunneridae</taxon>
        <taxon>Pentapetalae</taxon>
        <taxon>rosids</taxon>
        <taxon>malvids</taxon>
        <taxon>Brassicales</taxon>
        <taxon>Brassicaceae</taxon>
        <taxon>Camelineae</taxon>
        <taxon>Arabidopsis</taxon>
    </lineage>
</organism>
<dbReference type="EMBL" id="GL348715">
    <property type="protein sequence ID" value="EFH62235.1"/>
    <property type="molecule type" value="Genomic_DNA"/>
</dbReference>
<keyword evidence="1" id="KW-0479">Metal-binding</keyword>
<dbReference type="GO" id="GO:0008270">
    <property type="term" value="F:zinc ion binding"/>
    <property type="evidence" value="ECO:0007669"/>
    <property type="project" value="UniProtKB-KW"/>
</dbReference>
<dbReference type="Gramene" id="scaffold_303767.1">
    <property type="protein sequence ID" value="scaffold_303767.1"/>
    <property type="gene ID" value="scaffold_303767.1"/>
</dbReference>
<evidence type="ECO:0000313" key="5">
    <source>
        <dbReference type="Proteomes" id="UP000008694"/>
    </source>
</evidence>
<name>D7L4F8_ARALL</name>
<accession>D7L4F8</accession>
<dbReference type="HOGENOM" id="CLU_080824_0_0_1"/>
<dbReference type="PROSITE" id="PS00028">
    <property type="entry name" value="ZINC_FINGER_C2H2_1"/>
    <property type="match status" value="1"/>
</dbReference>
<keyword evidence="5" id="KW-1185">Reference proteome</keyword>